<reference evidence="4 5" key="1">
    <citation type="submission" date="2016-02" db="EMBL/GenBank/DDBJ databases">
        <authorList>
            <consortium name="Pathogen Informatics"/>
        </authorList>
    </citation>
    <scope>NUCLEOTIDE SEQUENCE [LARGE SCALE GENOMIC DNA]</scope>
    <source>
        <strain evidence="4 5">LSS54</strain>
    </source>
</reference>
<dbReference type="PANTHER" id="PTHR48106">
    <property type="entry name" value="QUINONE OXIDOREDUCTASE PIG3-RELATED"/>
    <property type="match status" value="1"/>
</dbReference>
<organism evidence="4 5">
    <name type="scientific">Streptococcus suis</name>
    <dbReference type="NCBI Taxonomy" id="1307"/>
    <lineage>
        <taxon>Bacteria</taxon>
        <taxon>Bacillati</taxon>
        <taxon>Bacillota</taxon>
        <taxon>Bacilli</taxon>
        <taxon>Lactobacillales</taxon>
        <taxon>Streptococcaceae</taxon>
        <taxon>Streptococcus</taxon>
    </lineage>
</organism>
<proteinExistence type="predicted"/>
<sequence>MKAVVVSQAGGPEVLEVKEIAKPQVKTDWSLIKIKGFGINHSEIFTRQGLSPSVVFPRILGIELVGVIEETTEPERLPVGQKVVSIMDELGRAFDGGYAEYALVPNQILYPVQTDLGWAELASVPETYYTAYGSMKNLKLEASDRILVRAGASGVGQAFVKLVRSQFPDLPIYASVRKLEKTDQLLSSGFSQVILEKEGCLQKDLTFSKILELVGPATLADSLVHLEEGGIVCSTGQLGGKWYLEDFDPIEQLRQNVYLTTFYSGNVNQGKLQEMFDYLARYQVPVGPEKIFSLDTIQEAHRYLEGAEAFGKVIVLNREEDDDRIETAE</sequence>
<keyword evidence="1" id="KW-0521">NADP</keyword>
<dbReference type="Proteomes" id="UP000073494">
    <property type="component" value="Unassembled WGS sequence"/>
</dbReference>
<protein>
    <submittedName>
        <fullName evidence="4">Zinc-containing alcohol dehydrogenase</fullName>
        <ecNumber evidence="4">1.6.5.-</ecNumber>
    </submittedName>
</protein>
<dbReference type="Pfam" id="PF13602">
    <property type="entry name" value="ADH_zinc_N_2"/>
    <property type="match status" value="1"/>
</dbReference>
<evidence type="ECO:0000259" key="3">
    <source>
        <dbReference type="SMART" id="SM00829"/>
    </source>
</evidence>
<accession>A0A123T915</accession>
<dbReference type="AlphaFoldDB" id="A0A123T915"/>
<dbReference type="InterPro" id="IPR013154">
    <property type="entry name" value="ADH-like_N"/>
</dbReference>
<name>A0A123T915_STRSU</name>
<dbReference type="SMART" id="SM00829">
    <property type="entry name" value="PKS_ER"/>
    <property type="match status" value="1"/>
</dbReference>
<evidence type="ECO:0000313" key="4">
    <source>
        <dbReference type="EMBL" id="CYV03035.1"/>
    </source>
</evidence>
<keyword evidence="2 4" id="KW-0560">Oxidoreductase</keyword>
<dbReference type="Pfam" id="PF08240">
    <property type="entry name" value="ADH_N"/>
    <property type="match status" value="1"/>
</dbReference>
<dbReference type="InterPro" id="IPR036291">
    <property type="entry name" value="NAD(P)-bd_dom_sf"/>
</dbReference>
<dbReference type="SUPFAM" id="SSF51735">
    <property type="entry name" value="NAD(P)-binding Rossmann-fold domains"/>
    <property type="match status" value="1"/>
</dbReference>
<dbReference type="SUPFAM" id="SSF50129">
    <property type="entry name" value="GroES-like"/>
    <property type="match status" value="1"/>
</dbReference>
<dbReference type="InterPro" id="IPR020843">
    <property type="entry name" value="ER"/>
</dbReference>
<dbReference type="EMBL" id="FIHD01000028">
    <property type="protein sequence ID" value="CYV03035.1"/>
    <property type="molecule type" value="Genomic_DNA"/>
</dbReference>
<evidence type="ECO:0000256" key="2">
    <source>
        <dbReference type="ARBA" id="ARBA00023002"/>
    </source>
</evidence>
<dbReference type="GO" id="GO:0016651">
    <property type="term" value="F:oxidoreductase activity, acting on NAD(P)H"/>
    <property type="evidence" value="ECO:0007669"/>
    <property type="project" value="TreeGrafter"/>
</dbReference>
<dbReference type="EC" id="1.6.5.-" evidence="4"/>
<dbReference type="InterPro" id="IPR011032">
    <property type="entry name" value="GroES-like_sf"/>
</dbReference>
<dbReference type="GO" id="GO:0070402">
    <property type="term" value="F:NADPH binding"/>
    <property type="evidence" value="ECO:0007669"/>
    <property type="project" value="TreeGrafter"/>
</dbReference>
<dbReference type="RefSeq" id="WP_044773934.1">
    <property type="nucleotide sequence ID" value="NZ_CEFG01000015.1"/>
</dbReference>
<dbReference type="Gene3D" id="3.90.180.10">
    <property type="entry name" value="Medium-chain alcohol dehydrogenases, catalytic domain"/>
    <property type="match status" value="1"/>
</dbReference>
<gene>
    <name evidence="4" type="primary">yhfP</name>
    <name evidence="4" type="ORF">ERS132416_01526</name>
</gene>
<evidence type="ECO:0000256" key="1">
    <source>
        <dbReference type="ARBA" id="ARBA00022857"/>
    </source>
</evidence>
<evidence type="ECO:0000313" key="5">
    <source>
        <dbReference type="Proteomes" id="UP000073494"/>
    </source>
</evidence>
<dbReference type="Gene3D" id="3.40.50.720">
    <property type="entry name" value="NAD(P)-binding Rossmann-like Domain"/>
    <property type="match status" value="1"/>
</dbReference>
<feature type="domain" description="Enoyl reductase (ER)" evidence="3">
    <location>
        <begin position="10"/>
        <end position="315"/>
    </location>
</feature>